<dbReference type="InterPro" id="IPR020835">
    <property type="entry name" value="Catalase_sf"/>
</dbReference>
<dbReference type="GO" id="GO:0020037">
    <property type="term" value="F:heme binding"/>
    <property type="evidence" value="ECO:0007669"/>
    <property type="project" value="InterPro"/>
</dbReference>
<dbReference type="Gene3D" id="1.20.1370.60">
    <property type="match status" value="1"/>
</dbReference>
<dbReference type="SUPFAM" id="SSF56634">
    <property type="entry name" value="Heme-dependent catalase-like"/>
    <property type="match status" value="1"/>
</dbReference>
<keyword evidence="3" id="KW-1185">Reference proteome</keyword>
<dbReference type="AlphaFoldDB" id="A0A3S0Y0D4"/>
<dbReference type="STRING" id="211165.GCA_000317285_04457"/>
<dbReference type="EMBL" id="RSCJ01000003">
    <property type="protein sequence ID" value="RUR85091.1"/>
    <property type="molecule type" value="Genomic_DNA"/>
</dbReference>
<evidence type="ECO:0000313" key="3">
    <source>
        <dbReference type="Proteomes" id="UP000268857"/>
    </source>
</evidence>
<dbReference type="Pfam" id="PF06628">
    <property type="entry name" value="Catalase-rel"/>
    <property type="match status" value="1"/>
</dbReference>
<protein>
    <recommendedName>
        <fullName evidence="1">Catalase immune-responsive domain-containing protein</fullName>
    </recommendedName>
</protein>
<evidence type="ECO:0000259" key="1">
    <source>
        <dbReference type="Pfam" id="PF06628"/>
    </source>
</evidence>
<dbReference type="Proteomes" id="UP000268857">
    <property type="component" value="Unassembled WGS sequence"/>
</dbReference>
<accession>A0A3S0Y0D4</accession>
<evidence type="ECO:0000313" key="2">
    <source>
        <dbReference type="EMBL" id="RUR85091.1"/>
    </source>
</evidence>
<sequence>MTPDQQERLIQNIVGSLSQARRDLQMRQLCHFFRADVNYGRRVAEGLGIAIDPSMLPKSAEAVGGAR</sequence>
<dbReference type="OrthoDB" id="517269at2"/>
<dbReference type="InterPro" id="IPR010582">
    <property type="entry name" value="Catalase_immune_responsive"/>
</dbReference>
<gene>
    <name evidence="2" type="ORF">PCC6912_12070</name>
</gene>
<dbReference type="RefSeq" id="WP_016874985.1">
    <property type="nucleotide sequence ID" value="NZ_CP170746.1"/>
</dbReference>
<comment type="caution">
    <text evidence="2">The sequence shown here is derived from an EMBL/GenBank/DDBJ whole genome shotgun (WGS) entry which is preliminary data.</text>
</comment>
<organism evidence="2 3">
    <name type="scientific">Chlorogloeopsis fritschii PCC 6912</name>
    <dbReference type="NCBI Taxonomy" id="211165"/>
    <lineage>
        <taxon>Bacteria</taxon>
        <taxon>Bacillati</taxon>
        <taxon>Cyanobacteriota</taxon>
        <taxon>Cyanophyceae</taxon>
        <taxon>Nostocales</taxon>
        <taxon>Chlorogloeopsidaceae</taxon>
        <taxon>Chlorogloeopsis</taxon>
    </lineage>
</organism>
<feature type="domain" description="Catalase immune-responsive" evidence="1">
    <location>
        <begin position="1"/>
        <end position="47"/>
    </location>
</feature>
<proteinExistence type="predicted"/>
<reference evidence="2 3" key="1">
    <citation type="journal article" date="2019" name="Genome Biol. Evol.">
        <title>Day and night: Metabolic profiles and evolutionary relationships of six axenic non-marine cyanobacteria.</title>
        <authorList>
            <person name="Will S.E."/>
            <person name="Henke P."/>
            <person name="Boedeker C."/>
            <person name="Huang S."/>
            <person name="Brinkmann H."/>
            <person name="Rohde M."/>
            <person name="Jarek M."/>
            <person name="Friedl T."/>
            <person name="Seufert S."/>
            <person name="Schumacher M."/>
            <person name="Overmann J."/>
            <person name="Neumann-Schaal M."/>
            <person name="Petersen J."/>
        </authorList>
    </citation>
    <scope>NUCLEOTIDE SEQUENCE [LARGE SCALE GENOMIC DNA]</scope>
    <source>
        <strain evidence="2 3">PCC 6912</strain>
    </source>
</reference>
<name>A0A3S0Y0D4_CHLFR</name>